<dbReference type="InterPro" id="IPR015068">
    <property type="entry name" value="DUF1877"/>
</dbReference>
<reference evidence="1 2" key="1">
    <citation type="journal article" date="2014" name="Genome Announc.">
        <title>Draft Genome Sequence of Lysobacter capsici AZ78, a Bacterium Antagonistic to Plant-Pathogenic Oomycetes.</title>
        <authorList>
            <person name="Puopolo G."/>
            <person name="Sonego P."/>
            <person name="Engelen K."/>
            <person name="Pertot I."/>
        </authorList>
    </citation>
    <scope>NUCLEOTIDE SEQUENCE [LARGE SCALE GENOMIC DNA]</scope>
    <source>
        <strain evidence="1 2">AZ78</strain>
    </source>
</reference>
<keyword evidence="2" id="KW-1185">Reference proteome</keyword>
<accession>A0A125TZZ8</accession>
<organism evidence="1 2">
    <name type="scientific">Lysobacter capsici AZ78</name>
    <dbReference type="NCBI Taxonomy" id="1444315"/>
    <lineage>
        <taxon>Bacteria</taxon>
        <taxon>Pseudomonadati</taxon>
        <taxon>Pseudomonadota</taxon>
        <taxon>Gammaproteobacteria</taxon>
        <taxon>Lysobacterales</taxon>
        <taxon>Lysobacteraceae</taxon>
        <taxon>Lysobacter</taxon>
    </lineage>
</organism>
<comment type="caution">
    <text evidence="1">The sequence shown here is derived from an EMBL/GenBank/DDBJ whole genome shotgun (WGS) entry which is preliminary data.</text>
</comment>
<sequence length="166" mass="18261">MGMTWSATAVDAQRTAALLRAPQQIIETLYAGYDADKAAGRVAYLDKAWHAIHFVLNQSAWEGEPPWNWAIFGGEPVSQDPDEDAPRHVPADHVRQIAAALATLPADEFARRYDAQALADADIYPDVIWLRDGDEAKDYVVSYYAELIGFYTDAAARGDSVFTSIG</sequence>
<dbReference type="InterPro" id="IPR035944">
    <property type="entry name" value="YfbM-like_sf"/>
</dbReference>
<protein>
    <recommendedName>
        <fullName evidence="3">DUF1877 domain-containing protein</fullName>
    </recommendedName>
</protein>
<dbReference type="EMBL" id="JAJA02000002">
    <property type="protein sequence ID" value="KWS02232.1"/>
    <property type="molecule type" value="Genomic_DNA"/>
</dbReference>
<dbReference type="RefSeq" id="WP_051547708.1">
    <property type="nucleotide sequence ID" value="NZ_JAJA02000002.1"/>
</dbReference>
<dbReference type="Proteomes" id="UP000023435">
    <property type="component" value="Unassembled WGS sequence"/>
</dbReference>
<dbReference type="Gene3D" id="3.40.1760.10">
    <property type="entry name" value="YfbM-like super family"/>
    <property type="match status" value="1"/>
</dbReference>
<evidence type="ECO:0000313" key="2">
    <source>
        <dbReference type="Proteomes" id="UP000023435"/>
    </source>
</evidence>
<evidence type="ECO:0000313" key="1">
    <source>
        <dbReference type="EMBL" id="KWS02232.1"/>
    </source>
</evidence>
<dbReference type="SUPFAM" id="SSF111069">
    <property type="entry name" value="Hypothetical protein yfbM"/>
    <property type="match status" value="1"/>
</dbReference>
<name>A0A125TZZ8_9GAMM</name>
<gene>
    <name evidence="1" type="ORF">AZ78_4899</name>
</gene>
<dbReference type="AlphaFoldDB" id="A0A125TZZ8"/>
<dbReference type="OrthoDB" id="5354816at2"/>
<evidence type="ECO:0008006" key="3">
    <source>
        <dbReference type="Google" id="ProtNLM"/>
    </source>
</evidence>
<proteinExistence type="predicted"/>
<dbReference type="Pfam" id="PF08974">
    <property type="entry name" value="DUF1877"/>
    <property type="match status" value="1"/>
</dbReference>